<name>A0A5J5IJ37_9BACT</name>
<dbReference type="RefSeq" id="WP_150413174.1">
    <property type="nucleotide sequence ID" value="NZ_VYQF01000001.1"/>
</dbReference>
<accession>A0A5J5IJ37</accession>
<keyword evidence="4" id="KW-1185">Reference proteome</keyword>
<dbReference type="Pfam" id="PF19089">
    <property type="entry name" value="DUF5777"/>
    <property type="match status" value="1"/>
</dbReference>
<dbReference type="Proteomes" id="UP000326903">
    <property type="component" value="Unassembled WGS sequence"/>
</dbReference>
<dbReference type="EMBL" id="VYQF01000001">
    <property type="protein sequence ID" value="KAA9041085.1"/>
    <property type="molecule type" value="Genomic_DNA"/>
</dbReference>
<evidence type="ECO:0000313" key="3">
    <source>
        <dbReference type="EMBL" id="KAA9041085.1"/>
    </source>
</evidence>
<proteinExistence type="predicted"/>
<feature type="signal peptide" evidence="1">
    <location>
        <begin position="1"/>
        <end position="33"/>
    </location>
</feature>
<comment type="caution">
    <text evidence="3">The sequence shown here is derived from an EMBL/GenBank/DDBJ whole genome shotgun (WGS) entry which is preliminary data.</text>
</comment>
<protein>
    <recommendedName>
        <fullName evidence="2">DUF5777 domain-containing protein</fullName>
    </recommendedName>
</protein>
<dbReference type="InterPro" id="IPR045916">
    <property type="entry name" value="DUF5777"/>
</dbReference>
<feature type="chain" id="PRO_5023810940" description="DUF5777 domain-containing protein" evidence="1">
    <location>
        <begin position="34"/>
        <end position="326"/>
    </location>
</feature>
<evidence type="ECO:0000313" key="4">
    <source>
        <dbReference type="Proteomes" id="UP000326903"/>
    </source>
</evidence>
<dbReference type="AlphaFoldDB" id="A0A5J5IJ37"/>
<reference evidence="3 4" key="1">
    <citation type="submission" date="2019-09" db="EMBL/GenBank/DDBJ databases">
        <title>Draft genome sequence of Ginsengibacter sp. BR5-29.</title>
        <authorList>
            <person name="Im W.-T."/>
        </authorList>
    </citation>
    <scope>NUCLEOTIDE SEQUENCE [LARGE SCALE GENOMIC DNA]</scope>
    <source>
        <strain evidence="3 4">BR5-29</strain>
    </source>
</reference>
<keyword evidence="1" id="KW-0732">Signal</keyword>
<evidence type="ECO:0000256" key="1">
    <source>
        <dbReference type="SAM" id="SignalP"/>
    </source>
</evidence>
<sequence>MKRISYTSKRQLKFCAYITVLLFMATSAGFAQADSTADAIQTDAPVPMKHKPVKNTFNSVWILDNQTVMVPVKGTFEADIQHRFGTVENGAKDVWGIYASANMRIGFNYAPVNNLYLGFGLTKNDLLWDGSAKYAIIKQTKGKYPVSVTYYGNIGYKSIADPSHFLFTYQTERFSFFNELLVARKVSDKLSVQVGAGISHQNSVPGYYAQKDTTTFIYKKQKFDMFTASVCARYQLTGVTAIIIGYDQPLTRFPTDNPHPNLAFGFEFNTSGHTFQLFAGNYSLLNPQQNSLYNANNPFGFTQTGGTKVKGGQFLIGFNITRLWNF</sequence>
<feature type="domain" description="DUF5777" evidence="2">
    <location>
        <begin position="57"/>
        <end position="324"/>
    </location>
</feature>
<organism evidence="3 4">
    <name type="scientific">Ginsengibacter hankyongi</name>
    <dbReference type="NCBI Taxonomy" id="2607284"/>
    <lineage>
        <taxon>Bacteria</taxon>
        <taxon>Pseudomonadati</taxon>
        <taxon>Bacteroidota</taxon>
        <taxon>Chitinophagia</taxon>
        <taxon>Chitinophagales</taxon>
        <taxon>Chitinophagaceae</taxon>
        <taxon>Ginsengibacter</taxon>
    </lineage>
</organism>
<gene>
    <name evidence="3" type="ORF">FW778_03325</name>
</gene>
<evidence type="ECO:0000259" key="2">
    <source>
        <dbReference type="Pfam" id="PF19089"/>
    </source>
</evidence>